<reference evidence="2" key="2">
    <citation type="submission" date="2023-06" db="EMBL/GenBank/DDBJ databases">
        <authorList>
            <consortium name="Lawrence Berkeley National Laboratory"/>
            <person name="Haridas S."/>
            <person name="Hensen N."/>
            <person name="Bonometti L."/>
            <person name="Westerberg I."/>
            <person name="Brannstrom I.O."/>
            <person name="Guillou S."/>
            <person name="Cros-Aarteil S."/>
            <person name="Calhoun S."/>
            <person name="Kuo A."/>
            <person name="Mondo S."/>
            <person name="Pangilinan J."/>
            <person name="Riley R."/>
            <person name="Labutti K."/>
            <person name="Andreopoulos B."/>
            <person name="Lipzen A."/>
            <person name="Chen C."/>
            <person name="Yanf M."/>
            <person name="Daum C."/>
            <person name="Ng V."/>
            <person name="Clum A."/>
            <person name="Steindorff A."/>
            <person name="Ohm R."/>
            <person name="Martin F."/>
            <person name="Silar P."/>
            <person name="Natvig D."/>
            <person name="Lalanne C."/>
            <person name="Gautier V."/>
            <person name="Ament-Velasquez S.L."/>
            <person name="Kruys A."/>
            <person name="Hutchinson M.I."/>
            <person name="Powell A.J."/>
            <person name="Barry K."/>
            <person name="Miller A.N."/>
            <person name="Grigoriev I.V."/>
            <person name="Debuchy R."/>
            <person name="Gladieux P."/>
            <person name="Thoren M.H."/>
            <person name="Johannesson H."/>
        </authorList>
    </citation>
    <scope>NUCLEOTIDE SEQUENCE</scope>
    <source>
        <strain evidence="2">CBS 168.71</strain>
    </source>
</reference>
<dbReference type="Proteomes" id="UP001278766">
    <property type="component" value="Unassembled WGS sequence"/>
</dbReference>
<keyword evidence="3" id="KW-1185">Reference proteome</keyword>
<gene>
    <name evidence="2" type="ORF">B0H64DRAFT_371821</name>
</gene>
<dbReference type="RefSeq" id="XP_062662997.1">
    <property type="nucleotide sequence ID" value="XM_062802186.1"/>
</dbReference>
<keyword evidence="1" id="KW-0732">Signal</keyword>
<proteinExistence type="predicted"/>
<comment type="caution">
    <text evidence="2">The sequence shown here is derived from an EMBL/GenBank/DDBJ whole genome shotgun (WGS) entry which is preliminary data.</text>
</comment>
<dbReference type="AlphaFoldDB" id="A0AAE0HMX8"/>
<sequence>MKYLSILAPALGLLATTSAMPLEERDDVQTVHLTFHAGPTNYTMAIPADGSSHDTNHNDLAVNIIDAPDYNAFYQCDFTAVGNPTLASSISPTGQNQILVGPPSPITQVSCQGMCVPTYSDCYRDGQYVGPCCAGFCAANKCRPWVRS</sequence>
<evidence type="ECO:0000313" key="3">
    <source>
        <dbReference type="Proteomes" id="UP001278766"/>
    </source>
</evidence>
<dbReference type="GeneID" id="87839134"/>
<feature type="chain" id="PRO_5041947192" evidence="1">
    <location>
        <begin position="20"/>
        <end position="148"/>
    </location>
</feature>
<reference evidence="2" key="1">
    <citation type="journal article" date="2023" name="Mol. Phylogenet. Evol.">
        <title>Genome-scale phylogeny and comparative genomics of the fungal order Sordariales.</title>
        <authorList>
            <person name="Hensen N."/>
            <person name="Bonometti L."/>
            <person name="Westerberg I."/>
            <person name="Brannstrom I.O."/>
            <person name="Guillou S."/>
            <person name="Cros-Aarteil S."/>
            <person name="Calhoun S."/>
            <person name="Haridas S."/>
            <person name="Kuo A."/>
            <person name="Mondo S."/>
            <person name="Pangilinan J."/>
            <person name="Riley R."/>
            <person name="LaButti K."/>
            <person name="Andreopoulos B."/>
            <person name="Lipzen A."/>
            <person name="Chen C."/>
            <person name="Yan M."/>
            <person name="Daum C."/>
            <person name="Ng V."/>
            <person name="Clum A."/>
            <person name="Steindorff A."/>
            <person name="Ohm R.A."/>
            <person name="Martin F."/>
            <person name="Silar P."/>
            <person name="Natvig D.O."/>
            <person name="Lalanne C."/>
            <person name="Gautier V."/>
            <person name="Ament-Velasquez S.L."/>
            <person name="Kruys A."/>
            <person name="Hutchinson M.I."/>
            <person name="Powell A.J."/>
            <person name="Barry K."/>
            <person name="Miller A.N."/>
            <person name="Grigoriev I.V."/>
            <person name="Debuchy R."/>
            <person name="Gladieux P."/>
            <person name="Hiltunen Thoren M."/>
            <person name="Johannesson H."/>
        </authorList>
    </citation>
    <scope>NUCLEOTIDE SEQUENCE</scope>
    <source>
        <strain evidence="2">CBS 168.71</strain>
    </source>
</reference>
<evidence type="ECO:0000256" key="1">
    <source>
        <dbReference type="SAM" id="SignalP"/>
    </source>
</evidence>
<accession>A0AAE0HMX8</accession>
<dbReference type="EMBL" id="JAUEPN010000002">
    <property type="protein sequence ID" value="KAK3299483.1"/>
    <property type="molecule type" value="Genomic_DNA"/>
</dbReference>
<organism evidence="2 3">
    <name type="scientific">Chaetomium fimeti</name>
    <dbReference type="NCBI Taxonomy" id="1854472"/>
    <lineage>
        <taxon>Eukaryota</taxon>
        <taxon>Fungi</taxon>
        <taxon>Dikarya</taxon>
        <taxon>Ascomycota</taxon>
        <taxon>Pezizomycotina</taxon>
        <taxon>Sordariomycetes</taxon>
        <taxon>Sordariomycetidae</taxon>
        <taxon>Sordariales</taxon>
        <taxon>Chaetomiaceae</taxon>
        <taxon>Chaetomium</taxon>
    </lineage>
</organism>
<protein>
    <submittedName>
        <fullName evidence="2">Uncharacterized protein</fullName>
    </submittedName>
</protein>
<evidence type="ECO:0000313" key="2">
    <source>
        <dbReference type="EMBL" id="KAK3299483.1"/>
    </source>
</evidence>
<name>A0AAE0HMX8_9PEZI</name>
<feature type="signal peptide" evidence="1">
    <location>
        <begin position="1"/>
        <end position="19"/>
    </location>
</feature>